<dbReference type="Pfam" id="PF00903">
    <property type="entry name" value="Glyoxalase"/>
    <property type="match status" value="1"/>
</dbReference>
<keyword evidence="3" id="KW-1185">Reference proteome</keyword>
<accession>A0A4R5FSE8</accession>
<reference evidence="2 3" key="1">
    <citation type="submission" date="2019-03" db="EMBL/GenBank/DDBJ databases">
        <title>Draft genome sequences of novel Actinobacteria.</title>
        <authorList>
            <person name="Sahin N."/>
            <person name="Ay H."/>
            <person name="Saygin H."/>
        </authorList>
    </citation>
    <scope>NUCLEOTIDE SEQUENCE [LARGE SCALE GENOMIC DNA]</scope>
    <source>
        <strain evidence="2 3">6K102</strain>
    </source>
</reference>
<dbReference type="SUPFAM" id="SSF54593">
    <property type="entry name" value="Glyoxalase/Bleomycin resistance protein/Dihydroxybiphenyl dioxygenase"/>
    <property type="match status" value="2"/>
</dbReference>
<dbReference type="CDD" id="cd07252">
    <property type="entry name" value="BphC1-RGP6_N_like"/>
    <property type="match status" value="1"/>
</dbReference>
<evidence type="ECO:0000313" key="2">
    <source>
        <dbReference type="EMBL" id="TDE56190.1"/>
    </source>
</evidence>
<dbReference type="RefSeq" id="WP_132630246.1">
    <property type="nucleotide sequence ID" value="NZ_SMLD01000022.1"/>
</dbReference>
<comment type="caution">
    <text evidence="2">The sequence shown here is derived from an EMBL/GenBank/DDBJ whole genome shotgun (WGS) entry which is preliminary data.</text>
</comment>
<dbReference type="InterPro" id="IPR029068">
    <property type="entry name" value="Glyas_Bleomycin-R_OHBP_Dase"/>
</dbReference>
<name>A0A4R5FSE8_9ACTN</name>
<dbReference type="AlphaFoldDB" id="A0A4R5FSE8"/>
<dbReference type="InterPro" id="IPR004360">
    <property type="entry name" value="Glyas_Fos-R_dOase_dom"/>
</dbReference>
<sequence>MRSIGYLGVQSASGEDWLGFGPRVFGFETYRLPDGTVRVRWCDRSHRLAIHPGDSDRLLYLGWEIGAEESLEGVGAHLSAAGFEVTEGSERLAAERSVERLIFFDDPFGLRHEFFVGQEERAGSYQGRRPTSRTVTGALGLGFVVLRLPDLQQGLDFYAGVMGMKVSDAINLGAHLGEMWFLRCNPRHHSIALLEGGDDLRLEHLMVEVTTLEEVEIAWDLARREMDAFVSPGRRLSDNMFLFRVSTSTGFHVCYGWGATPVDDDESWIPRYIDSSTGAGIVYSAAAVVTAGDSSPEVRH</sequence>
<evidence type="ECO:0000313" key="3">
    <source>
        <dbReference type="Proteomes" id="UP000295136"/>
    </source>
</evidence>
<dbReference type="EMBL" id="SMLD01000022">
    <property type="protein sequence ID" value="TDE56190.1"/>
    <property type="molecule type" value="Genomic_DNA"/>
</dbReference>
<gene>
    <name evidence="2" type="ORF">E1295_11545</name>
</gene>
<proteinExistence type="predicted"/>
<dbReference type="PROSITE" id="PS51819">
    <property type="entry name" value="VOC"/>
    <property type="match status" value="2"/>
</dbReference>
<protein>
    <submittedName>
        <fullName evidence="2">Glyoxalase</fullName>
    </submittedName>
</protein>
<organism evidence="2 3">
    <name type="scientific">Nonomuraea mesophila</name>
    <dbReference type="NCBI Taxonomy" id="2530382"/>
    <lineage>
        <taxon>Bacteria</taxon>
        <taxon>Bacillati</taxon>
        <taxon>Actinomycetota</taxon>
        <taxon>Actinomycetes</taxon>
        <taxon>Streptosporangiales</taxon>
        <taxon>Streptosporangiaceae</taxon>
        <taxon>Nonomuraea</taxon>
    </lineage>
</organism>
<dbReference type="InterPro" id="IPR037523">
    <property type="entry name" value="VOC_core"/>
</dbReference>
<evidence type="ECO:0000259" key="1">
    <source>
        <dbReference type="PROSITE" id="PS51819"/>
    </source>
</evidence>
<dbReference type="Gene3D" id="3.10.180.10">
    <property type="entry name" value="2,3-Dihydroxybiphenyl 1,2-Dioxygenase, domain 1"/>
    <property type="match status" value="2"/>
</dbReference>
<feature type="domain" description="VOC" evidence="1">
    <location>
        <begin position="140"/>
        <end position="258"/>
    </location>
</feature>
<dbReference type="Proteomes" id="UP000295136">
    <property type="component" value="Unassembled WGS sequence"/>
</dbReference>
<feature type="domain" description="VOC" evidence="1">
    <location>
        <begin position="3"/>
        <end position="117"/>
    </location>
</feature>